<name>A0A2U1N6C3_ARTAN</name>
<protein>
    <submittedName>
        <fullName evidence="3">Toprim domain, Twinkle-like protein</fullName>
    </submittedName>
</protein>
<dbReference type="Gene3D" id="3.40.1360.10">
    <property type="match status" value="1"/>
</dbReference>
<dbReference type="InterPro" id="IPR034154">
    <property type="entry name" value="TOPRIM_DnaG/twinkle"/>
</dbReference>
<dbReference type="Pfam" id="PF13662">
    <property type="entry name" value="Toprim_4"/>
    <property type="match status" value="1"/>
</dbReference>
<accession>A0A2U1N6C3</accession>
<feature type="domain" description="Toprim" evidence="2">
    <location>
        <begin position="277"/>
        <end position="365"/>
    </location>
</feature>
<gene>
    <name evidence="3" type="ORF">CTI12_AA302940</name>
</gene>
<evidence type="ECO:0000313" key="4">
    <source>
        <dbReference type="Proteomes" id="UP000245207"/>
    </source>
</evidence>
<dbReference type="AlphaFoldDB" id="A0A2U1N6C3"/>
<dbReference type="PANTHER" id="PTHR12873:SF2">
    <property type="entry name" value="DNA HELICASE"/>
    <property type="match status" value="1"/>
</dbReference>
<reference evidence="3 4" key="1">
    <citation type="journal article" date="2018" name="Mol. Plant">
        <title>The genome of Artemisia annua provides insight into the evolution of Asteraceae family and artemisinin biosynthesis.</title>
        <authorList>
            <person name="Shen Q."/>
            <person name="Zhang L."/>
            <person name="Liao Z."/>
            <person name="Wang S."/>
            <person name="Yan T."/>
            <person name="Shi P."/>
            <person name="Liu M."/>
            <person name="Fu X."/>
            <person name="Pan Q."/>
            <person name="Wang Y."/>
            <person name="Lv Z."/>
            <person name="Lu X."/>
            <person name="Zhang F."/>
            <person name="Jiang W."/>
            <person name="Ma Y."/>
            <person name="Chen M."/>
            <person name="Hao X."/>
            <person name="Li L."/>
            <person name="Tang Y."/>
            <person name="Lv G."/>
            <person name="Zhou Y."/>
            <person name="Sun X."/>
            <person name="Brodelius P.E."/>
            <person name="Rose J.K.C."/>
            <person name="Tang K."/>
        </authorList>
    </citation>
    <scope>NUCLEOTIDE SEQUENCE [LARGE SCALE GENOMIC DNA]</scope>
    <source>
        <strain evidence="4">cv. Huhao1</strain>
        <tissue evidence="3">Leaf</tissue>
    </source>
</reference>
<organism evidence="3 4">
    <name type="scientific">Artemisia annua</name>
    <name type="common">Sweet wormwood</name>
    <dbReference type="NCBI Taxonomy" id="35608"/>
    <lineage>
        <taxon>Eukaryota</taxon>
        <taxon>Viridiplantae</taxon>
        <taxon>Streptophyta</taxon>
        <taxon>Embryophyta</taxon>
        <taxon>Tracheophyta</taxon>
        <taxon>Spermatophyta</taxon>
        <taxon>Magnoliopsida</taxon>
        <taxon>eudicotyledons</taxon>
        <taxon>Gunneridae</taxon>
        <taxon>Pentapetalae</taxon>
        <taxon>asterids</taxon>
        <taxon>campanulids</taxon>
        <taxon>Asterales</taxon>
        <taxon>Asteraceae</taxon>
        <taxon>Asteroideae</taxon>
        <taxon>Anthemideae</taxon>
        <taxon>Artemisiinae</taxon>
        <taxon>Artemisia</taxon>
    </lineage>
</organism>
<dbReference type="InterPro" id="IPR006171">
    <property type="entry name" value="TOPRIM_dom"/>
</dbReference>
<dbReference type="Proteomes" id="UP000245207">
    <property type="component" value="Unassembled WGS sequence"/>
</dbReference>
<comment type="caution">
    <text evidence="3">The sequence shown here is derived from an EMBL/GenBank/DDBJ whole genome shotgun (WGS) entry which is preliminary data.</text>
</comment>
<proteinExistence type="predicted"/>
<dbReference type="STRING" id="35608.A0A2U1N6C3"/>
<dbReference type="GO" id="GO:0003697">
    <property type="term" value="F:single-stranded DNA binding"/>
    <property type="evidence" value="ECO:0007669"/>
    <property type="project" value="InterPro"/>
</dbReference>
<sequence length="434" mass="48901">MIHILEVLFKKLVIDLPVAMKTAKHKEEEVDADHAVSLKQEVENVVEIKCHDDSYTPGQYSHIICPMGKLSDICISFAQYLEIVALVNENINASFDKQTDFGGRLVAAKVGNPRRGAYGSIKTKMSKPFLCITSAHNSVNVFHKISLQYWLFIKKLSMWRCSNLECEWAAAHEDAVPKKDEINKDNILPKPSEETLRLEPIGDELIKYFAGRKITADILQKNAVMQKISNKSVIAFTYRRNGELVSCKFRNSKIKEYWQAKNGEKILYGLDGIKEGNDIVIVEGELDKLSMEQAGIPNCVSVPDGAPQKVSKKLPTKREDSNLRYLSDCYGHLDKASRIVLATDGDQCGQALAEVLSTVLGRERCWRVTWPKKDESSCYKDANEVLVHLGAEALRHVVETAEKYEILDDPTADEVNKKPSEETLRLEPLDDKFS</sequence>
<evidence type="ECO:0000259" key="2">
    <source>
        <dbReference type="SMART" id="SM00493"/>
    </source>
</evidence>
<evidence type="ECO:0000256" key="1">
    <source>
        <dbReference type="SAM" id="MobiDB-lite"/>
    </source>
</evidence>
<dbReference type="OrthoDB" id="275278at2759"/>
<dbReference type="CDD" id="cd01029">
    <property type="entry name" value="TOPRIM_primases"/>
    <property type="match status" value="1"/>
</dbReference>
<keyword evidence="4" id="KW-1185">Reference proteome</keyword>
<dbReference type="SMART" id="SM00493">
    <property type="entry name" value="TOPRIM"/>
    <property type="match status" value="1"/>
</dbReference>
<dbReference type="InterPro" id="IPR027032">
    <property type="entry name" value="Twinkle-like"/>
</dbReference>
<dbReference type="GO" id="GO:0043139">
    <property type="term" value="F:5'-3' DNA helicase activity"/>
    <property type="evidence" value="ECO:0007669"/>
    <property type="project" value="InterPro"/>
</dbReference>
<dbReference type="PANTHER" id="PTHR12873">
    <property type="entry name" value="T7-LIKE MITOCHONDRIAL DNA HELICASE"/>
    <property type="match status" value="1"/>
</dbReference>
<dbReference type="SUPFAM" id="SSF56731">
    <property type="entry name" value="DNA primase core"/>
    <property type="match status" value="1"/>
</dbReference>
<dbReference type="EMBL" id="PKPP01003510">
    <property type="protein sequence ID" value="PWA69065.1"/>
    <property type="molecule type" value="Genomic_DNA"/>
</dbReference>
<evidence type="ECO:0000313" key="3">
    <source>
        <dbReference type="EMBL" id="PWA69065.1"/>
    </source>
</evidence>
<feature type="compositionally biased region" description="Basic and acidic residues" evidence="1">
    <location>
        <begin position="414"/>
        <end position="434"/>
    </location>
</feature>
<feature type="region of interest" description="Disordered" evidence="1">
    <location>
        <begin position="410"/>
        <end position="434"/>
    </location>
</feature>